<dbReference type="Gene3D" id="3.30.70.360">
    <property type="match status" value="1"/>
</dbReference>
<dbReference type="AlphaFoldDB" id="A0A1G9XKA9"/>
<evidence type="ECO:0000259" key="2">
    <source>
        <dbReference type="Pfam" id="PF07687"/>
    </source>
</evidence>
<dbReference type="Gene3D" id="3.40.630.10">
    <property type="entry name" value="Zn peptidases"/>
    <property type="match status" value="1"/>
</dbReference>
<dbReference type="SUPFAM" id="SSF55031">
    <property type="entry name" value="Bacterial exopeptidase dimerisation domain"/>
    <property type="match status" value="1"/>
</dbReference>
<keyword evidence="3" id="KW-0378">Hydrolase</keyword>
<reference evidence="3 4" key="1">
    <citation type="submission" date="2016-10" db="EMBL/GenBank/DDBJ databases">
        <authorList>
            <person name="de Groot N.N."/>
        </authorList>
    </citation>
    <scope>NUCLEOTIDE SEQUENCE [LARGE SCALE GENOMIC DNA]</scope>
    <source>
        <strain evidence="3 4">DSM 16981</strain>
    </source>
</reference>
<evidence type="ECO:0000256" key="1">
    <source>
        <dbReference type="PIRNR" id="PIRNR037226"/>
    </source>
</evidence>
<comment type="similarity">
    <text evidence="1">Belongs to the peptidase M20A family.</text>
</comment>
<accession>A0A1G9XKA9</accession>
<evidence type="ECO:0000313" key="4">
    <source>
        <dbReference type="Proteomes" id="UP000199309"/>
    </source>
</evidence>
<name>A0A1G9XKA9_9FIRM</name>
<dbReference type="InterPro" id="IPR017144">
    <property type="entry name" value="Xaa-Arg_dipeptidase"/>
</dbReference>
<dbReference type="InterPro" id="IPR017439">
    <property type="entry name" value="Amidohydrolase"/>
</dbReference>
<dbReference type="InterPro" id="IPR052030">
    <property type="entry name" value="Peptidase_M20/M20A_hydrolases"/>
</dbReference>
<proteinExistence type="inferred from homology"/>
<dbReference type="GO" id="GO:0005737">
    <property type="term" value="C:cytoplasm"/>
    <property type="evidence" value="ECO:0007669"/>
    <property type="project" value="TreeGrafter"/>
</dbReference>
<dbReference type="GO" id="GO:0046657">
    <property type="term" value="P:folic acid catabolic process"/>
    <property type="evidence" value="ECO:0007669"/>
    <property type="project" value="TreeGrafter"/>
</dbReference>
<evidence type="ECO:0000313" key="3">
    <source>
        <dbReference type="EMBL" id="SDM96693.1"/>
    </source>
</evidence>
<dbReference type="EMBL" id="FNHQ01000018">
    <property type="protein sequence ID" value="SDM96693.1"/>
    <property type="molecule type" value="Genomic_DNA"/>
</dbReference>
<dbReference type="Pfam" id="PF01546">
    <property type="entry name" value="Peptidase_M20"/>
    <property type="match status" value="1"/>
</dbReference>
<dbReference type="InterPro" id="IPR036264">
    <property type="entry name" value="Bact_exopeptidase_dim_dom"/>
</dbReference>
<sequence length="435" mass="47648">MTKEELKQRICDAVEKRADDIMNFGQSVFTEPELGYKEVKTSAKVQSAFEKLNIPYTTGWGITGVKARLKGNTSKKTIAVLGEMDSIICRSHPSADENTGAAHCCGHYVQISDMLGVAMAFRDTGAMAHLGGDVVFFAVPAEECIEIEYRNTLREHGKIKYLGGKEEIIQQGGFDDIDAAMQMHVTTTADSSGSIQIGGSSSGFISKLIDYHGKAAHAAAAPHLGINALNAAMLGIMGVNALRETFREQDYVRFHPIINSGGDLVNVVPDYVRMESYVRAASAEALVHYNVRIDRALKAGADAVGATCDIHNLPGYLPLFQNKEMTTLLEKNCHTIFGMNHIEYPPHDAASTDMGDVSQLMPVIHPWVGCIHGALHSAEYELVDPRTAYIKATQVMAMTLIDLLYDDAQGVEDILAEYKPRMTKAEYIQFMDSIH</sequence>
<dbReference type="InterPro" id="IPR011650">
    <property type="entry name" value="Peptidase_M20_dimer"/>
</dbReference>
<dbReference type="NCBIfam" id="TIGR01891">
    <property type="entry name" value="amidohydrolases"/>
    <property type="match status" value="1"/>
</dbReference>
<protein>
    <recommendedName>
        <fullName evidence="1">Peptidase M20 domain-containing protein 2</fullName>
    </recommendedName>
</protein>
<gene>
    <name evidence="3" type="ORF">SAMN05660299_01842</name>
</gene>
<dbReference type="Proteomes" id="UP000199309">
    <property type="component" value="Unassembled WGS sequence"/>
</dbReference>
<dbReference type="PANTHER" id="PTHR30575:SF3">
    <property type="entry name" value="PEPTIDASE M20 DIMERISATION DOMAIN-CONTAINING PROTEIN"/>
    <property type="match status" value="1"/>
</dbReference>
<dbReference type="GO" id="GO:0071713">
    <property type="term" value="F:para-aminobenzoyl-glutamate hydrolase activity"/>
    <property type="evidence" value="ECO:0007669"/>
    <property type="project" value="TreeGrafter"/>
</dbReference>
<dbReference type="SUPFAM" id="SSF53187">
    <property type="entry name" value="Zn-dependent exopeptidases"/>
    <property type="match status" value="1"/>
</dbReference>
<dbReference type="RefSeq" id="WP_091650947.1">
    <property type="nucleotide sequence ID" value="NZ_FNHQ01000018.1"/>
</dbReference>
<feature type="domain" description="Peptidase M20 dimerisation" evidence="2">
    <location>
        <begin position="203"/>
        <end position="299"/>
    </location>
</feature>
<keyword evidence="4" id="KW-1185">Reference proteome</keyword>
<dbReference type="PANTHER" id="PTHR30575">
    <property type="entry name" value="PEPTIDASE M20"/>
    <property type="match status" value="1"/>
</dbReference>
<dbReference type="OrthoDB" id="9781032at2"/>
<organism evidence="3 4">
    <name type="scientific">Megasphaera paucivorans</name>
    <dbReference type="NCBI Taxonomy" id="349095"/>
    <lineage>
        <taxon>Bacteria</taxon>
        <taxon>Bacillati</taxon>
        <taxon>Bacillota</taxon>
        <taxon>Negativicutes</taxon>
        <taxon>Veillonellales</taxon>
        <taxon>Veillonellaceae</taxon>
        <taxon>Megasphaera</taxon>
    </lineage>
</organism>
<dbReference type="PIRSF" id="PIRSF037226">
    <property type="entry name" value="Amidohydrolase_ACY1L2_prd"/>
    <property type="match status" value="1"/>
</dbReference>
<dbReference type="STRING" id="349095.SAMN05660299_01842"/>
<dbReference type="GO" id="GO:0016805">
    <property type="term" value="F:dipeptidase activity"/>
    <property type="evidence" value="ECO:0007669"/>
    <property type="project" value="InterPro"/>
</dbReference>
<dbReference type="Pfam" id="PF07687">
    <property type="entry name" value="M20_dimer"/>
    <property type="match status" value="1"/>
</dbReference>
<dbReference type="InterPro" id="IPR002933">
    <property type="entry name" value="Peptidase_M20"/>
</dbReference>